<comment type="pathway">
    <text evidence="1 8 9">Porphyrin-containing compound metabolism; protoporphyrin-IX biosynthesis; 5-aminolevulinate from L-glutamyl-tRNA(Glu): step 1/2.</text>
</comment>
<gene>
    <name evidence="8" type="primary">hemA</name>
    <name evidence="14" type="ORF">H9639_08435</name>
</gene>
<feature type="binding site" evidence="8">
    <location>
        <begin position="47"/>
        <end position="50"/>
    </location>
    <ligand>
        <name>substrate</name>
    </ligand>
</feature>
<evidence type="ECO:0000256" key="7">
    <source>
        <dbReference type="ARBA" id="ARBA00047464"/>
    </source>
</evidence>
<feature type="domain" description="Quinate/shikimate 5-dehydrogenase/glutamyl-tRNA reductase" evidence="12">
    <location>
        <begin position="179"/>
        <end position="302"/>
    </location>
</feature>
<evidence type="ECO:0000256" key="2">
    <source>
        <dbReference type="ARBA" id="ARBA00005916"/>
    </source>
</evidence>
<dbReference type="InterPro" id="IPR015895">
    <property type="entry name" value="4pyrrol_synth_GluRdtase_N"/>
</dbReference>
<dbReference type="HAMAP" id="MF_00087">
    <property type="entry name" value="Glu_tRNA_reductase"/>
    <property type="match status" value="1"/>
</dbReference>
<dbReference type="PROSITE" id="PS00747">
    <property type="entry name" value="GLUTR"/>
    <property type="match status" value="1"/>
</dbReference>
<dbReference type="GO" id="GO:0008883">
    <property type="term" value="F:glutamyl-tRNA reductase activity"/>
    <property type="evidence" value="ECO:0007669"/>
    <property type="project" value="UniProtKB-EC"/>
</dbReference>
<dbReference type="NCBIfam" id="NF000750">
    <property type="entry name" value="PRK00045.3-4"/>
    <property type="match status" value="1"/>
</dbReference>
<dbReference type="Proteomes" id="UP000609874">
    <property type="component" value="Unassembled WGS sequence"/>
</dbReference>
<dbReference type="SUPFAM" id="SSF69075">
    <property type="entry name" value="Glutamyl tRNA-reductase dimerization domain"/>
    <property type="match status" value="1"/>
</dbReference>
<keyword evidence="6 8" id="KW-0627">Porphyrin biosynthesis</keyword>
<comment type="catalytic activity">
    <reaction evidence="7 8 9">
        <text>(S)-4-amino-5-oxopentanoate + tRNA(Glu) + NADP(+) = L-glutamyl-tRNA(Glu) + NADPH + H(+)</text>
        <dbReference type="Rhea" id="RHEA:12344"/>
        <dbReference type="Rhea" id="RHEA-COMP:9663"/>
        <dbReference type="Rhea" id="RHEA-COMP:9680"/>
        <dbReference type="ChEBI" id="CHEBI:15378"/>
        <dbReference type="ChEBI" id="CHEBI:57501"/>
        <dbReference type="ChEBI" id="CHEBI:57783"/>
        <dbReference type="ChEBI" id="CHEBI:58349"/>
        <dbReference type="ChEBI" id="CHEBI:78442"/>
        <dbReference type="ChEBI" id="CHEBI:78520"/>
        <dbReference type="EC" id="1.2.1.70"/>
    </reaction>
</comment>
<feature type="compositionally biased region" description="Gly residues" evidence="10">
    <location>
        <begin position="451"/>
        <end position="460"/>
    </location>
</feature>
<dbReference type="SUPFAM" id="SSF51735">
    <property type="entry name" value="NAD(P)-binding Rossmann-fold domains"/>
    <property type="match status" value="1"/>
</dbReference>
<feature type="compositionally biased region" description="Low complexity" evidence="10">
    <location>
        <begin position="423"/>
        <end position="435"/>
    </location>
</feature>
<dbReference type="InterPro" id="IPR036453">
    <property type="entry name" value="GluRdtase_dimer_dom_sf"/>
</dbReference>
<organism evidence="14 15">
    <name type="scientific">Arthrobacter gallicola</name>
    <dbReference type="NCBI Taxonomy" id="2762225"/>
    <lineage>
        <taxon>Bacteria</taxon>
        <taxon>Bacillati</taxon>
        <taxon>Actinomycetota</taxon>
        <taxon>Actinomycetes</taxon>
        <taxon>Micrococcales</taxon>
        <taxon>Micrococcaceae</taxon>
        <taxon>Arthrobacter</taxon>
    </lineage>
</organism>
<evidence type="ECO:0000256" key="9">
    <source>
        <dbReference type="RuleBase" id="RU000584"/>
    </source>
</evidence>
<evidence type="ECO:0000313" key="14">
    <source>
        <dbReference type="EMBL" id="MBD7995320.1"/>
    </source>
</evidence>
<comment type="subunit">
    <text evidence="8">Homodimer.</text>
</comment>
<dbReference type="InterPro" id="IPR006151">
    <property type="entry name" value="Shikm_DH/Glu-tRNA_Rdtase"/>
</dbReference>
<dbReference type="RefSeq" id="WP_191807640.1">
    <property type="nucleotide sequence ID" value="NZ_JACSQD010000003.1"/>
</dbReference>
<evidence type="ECO:0000259" key="12">
    <source>
        <dbReference type="Pfam" id="PF01488"/>
    </source>
</evidence>
<dbReference type="PANTHER" id="PTHR43013:SF1">
    <property type="entry name" value="GLUTAMYL-TRNA REDUCTASE"/>
    <property type="match status" value="1"/>
</dbReference>
<accession>A0ABR8URY1</accession>
<name>A0ABR8URY1_9MICC</name>
<dbReference type="PANTHER" id="PTHR43013">
    <property type="entry name" value="GLUTAMYL-TRNA REDUCTASE"/>
    <property type="match status" value="1"/>
</dbReference>
<feature type="domain" description="Glutamyl-tRNA reductase N-terminal" evidence="13">
    <location>
        <begin position="9"/>
        <end position="154"/>
    </location>
</feature>
<dbReference type="EMBL" id="JACSQD010000003">
    <property type="protein sequence ID" value="MBD7995320.1"/>
    <property type="molecule type" value="Genomic_DNA"/>
</dbReference>
<keyword evidence="5 8" id="KW-0560">Oxidoreductase</keyword>
<comment type="caution">
    <text evidence="14">The sequence shown here is derived from an EMBL/GenBank/DDBJ whole genome shotgun (WGS) entry which is preliminary data.</text>
</comment>
<comment type="domain">
    <text evidence="8">Possesses an unusual extended V-shaped dimeric structure with each monomer consisting of three distinct domains arranged along a curved 'spinal' alpha-helix. The N-terminal catalytic domain specifically recognizes the glutamate moiety of the substrate. The second domain is the NADPH-binding domain, and the third C-terminal domain is responsible for dimerization.</text>
</comment>
<feature type="binding site" evidence="8">
    <location>
        <position position="121"/>
    </location>
    <ligand>
        <name>substrate</name>
    </ligand>
</feature>
<feature type="active site" description="Nucleophile" evidence="8">
    <location>
        <position position="48"/>
    </location>
</feature>
<dbReference type="InterPro" id="IPR036291">
    <property type="entry name" value="NAD(P)-bd_dom_sf"/>
</dbReference>
<evidence type="ECO:0000256" key="8">
    <source>
        <dbReference type="HAMAP-Rule" id="MF_00087"/>
    </source>
</evidence>
<dbReference type="InterPro" id="IPR015896">
    <property type="entry name" value="4pyrrol_synth_GluRdtase_dimer"/>
</dbReference>
<reference evidence="14 15" key="1">
    <citation type="submission" date="2020-08" db="EMBL/GenBank/DDBJ databases">
        <title>A Genomic Blueprint of the Chicken Gut Microbiome.</title>
        <authorList>
            <person name="Gilroy R."/>
            <person name="Ravi A."/>
            <person name="Getino M."/>
            <person name="Pursley I."/>
            <person name="Horton D.L."/>
            <person name="Alikhan N.-F."/>
            <person name="Baker D."/>
            <person name="Gharbi K."/>
            <person name="Hall N."/>
            <person name="Watson M."/>
            <person name="Adriaenssens E.M."/>
            <person name="Foster-Nyarko E."/>
            <person name="Jarju S."/>
            <person name="Secka A."/>
            <person name="Antonio M."/>
            <person name="Oren A."/>
            <person name="Chaudhuri R."/>
            <person name="La Ragione R.M."/>
            <person name="Hildebrand F."/>
            <person name="Pallen M.J."/>
        </authorList>
    </citation>
    <scope>NUCLEOTIDE SEQUENCE [LARGE SCALE GENOMIC DNA]</scope>
    <source>
        <strain evidence="14 15">Sa2CUA1</strain>
    </source>
</reference>
<evidence type="ECO:0000256" key="4">
    <source>
        <dbReference type="ARBA" id="ARBA00022857"/>
    </source>
</evidence>
<keyword evidence="15" id="KW-1185">Reference proteome</keyword>
<evidence type="ECO:0000313" key="15">
    <source>
        <dbReference type="Proteomes" id="UP000609874"/>
    </source>
</evidence>
<dbReference type="InterPro" id="IPR036343">
    <property type="entry name" value="GluRdtase_N_sf"/>
</dbReference>
<feature type="binding site" evidence="8">
    <location>
        <begin position="192"/>
        <end position="197"/>
    </location>
    <ligand>
        <name>NADP(+)</name>
        <dbReference type="ChEBI" id="CHEBI:58349"/>
    </ligand>
</feature>
<evidence type="ECO:0000256" key="1">
    <source>
        <dbReference type="ARBA" id="ARBA00005059"/>
    </source>
</evidence>
<proteinExistence type="inferred from homology"/>
<dbReference type="Pfam" id="PF01488">
    <property type="entry name" value="Shikimate_DH"/>
    <property type="match status" value="1"/>
</dbReference>
<evidence type="ECO:0000259" key="11">
    <source>
        <dbReference type="Pfam" id="PF00745"/>
    </source>
</evidence>
<dbReference type="Pfam" id="PF00745">
    <property type="entry name" value="GlutR_dimer"/>
    <property type="match status" value="1"/>
</dbReference>
<evidence type="ECO:0000259" key="13">
    <source>
        <dbReference type="Pfam" id="PF05201"/>
    </source>
</evidence>
<dbReference type="EC" id="1.2.1.70" evidence="3 8"/>
<feature type="region of interest" description="Disordered" evidence="10">
    <location>
        <begin position="423"/>
        <end position="467"/>
    </location>
</feature>
<protein>
    <recommendedName>
        <fullName evidence="3 8">Glutamyl-tRNA reductase</fullName>
        <shortName evidence="8">GluTR</shortName>
        <ecNumber evidence="3 8">1.2.1.70</ecNumber>
    </recommendedName>
</protein>
<dbReference type="SUPFAM" id="SSF69742">
    <property type="entry name" value="Glutamyl tRNA-reductase catalytic, N-terminal domain"/>
    <property type="match status" value="1"/>
</dbReference>
<dbReference type="Gene3D" id="3.30.460.30">
    <property type="entry name" value="Glutamyl-tRNA reductase, N-terminal domain"/>
    <property type="match status" value="1"/>
</dbReference>
<keyword evidence="4 8" id="KW-0521">NADP</keyword>
<dbReference type="Pfam" id="PF05201">
    <property type="entry name" value="GlutR_N"/>
    <property type="match status" value="1"/>
</dbReference>
<dbReference type="Gene3D" id="3.40.50.720">
    <property type="entry name" value="NAD(P)-binding Rossmann-like Domain"/>
    <property type="match status" value="1"/>
</dbReference>
<evidence type="ECO:0000256" key="10">
    <source>
        <dbReference type="SAM" id="MobiDB-lite"/>
    </source>
</evidence>
<dbReference type="InterPro" id="IPR018214">
    <property type="entry name" value="GluRdtase_CS"/>
</dbReference>
<evidence type="ECO:0000256" key="3">
    <source>
        <dbReference type="ARBA" id="ARBA00012970"/>
    </source>
</evidence>
<comment type="miscellaneous">
    <text evidence="8">During catalysis, the active site Cys acts as a nucleophile attacking the alpha-carbonyl group of tRNA-bound glutamate with the formation of a thioester intermediate between enzyme and glutamate, and the concomitant release of tRNA(Glu). The thioester intermediate is finally reduced by direct hydride transfer from NADPH, to form the product GSA.</text>
</comment>
<comment type="function">
    <text evidence="8">Catalyzes the NADPH-dependent reduction of glutamyl-tRNA(Glu) to glutamate 1-semialdehyde (GSA).</text>
</comment>
<feature type="binding site" evidence="8">
    <location>
        <position position="110"/>
    </location>
    <ligand>
        <name>substrate</name>
    </ligand>
</feature>
<dbReference type="PIRSF" id="PIRSF000445">
    <property type="entry name" value="4pyrrol_synth_GluRdtase"/>
    <property type="match status" value="1"/>
</dbReference>
<feature type="binding site" evidence="8">
    <location>
        <begin position="115"/>
        <end position="117"/>
    </location>
    <ligand>
        <name>substrate</name>
    </ligand>
</feature>
<dbReference type="InterPro" id="IPR000343">
    <property type="entry name" value="4pyrrol_synth_GluRdtase"/>
</dbReference>
<comment type="similarity">
    <text evidence="2 8 9">Belongs to the glutamyl-tRNA reductase family.</text>
</comment>
<feature type="site" description="Important for activity" evidence="8">
    <location>
        <position position="100"/>
    </location>
</feature>
<evidence type="ECO:0000256" key="6">
    <source>
        <dbReference type="ARBA" id="ARBA00023244"/>
    </source>
</evidence>
<sequence>MVLLSLIATHSDVDLETVARLSAGAPEVPSSLLESGPAVSGAVVLATCNRFEVYCEARSEADVEAARSAAIAEISRHSGLDEDLVSRSFTTNTGQDVAKHLFAVGAGLDSAVVGEREIAGQVRRALIEAQEKGTASGTLTRLFQTASRTAKDVGALTALGKRGLSIVSVALELATDLSEDVDWRNKAVVVFGTGAYAGATMALLKERGCTDISVYSSSGRAESFTASRGGTALDSASLAPAVARADVVIGCSGSENQVSADDIRRVRAESGKPLIIIDLALTHDFDPDVREIDGVDLITLESVRLAAPAEQAESLQQANRIVTDAAQAFSEAQLSRELDSAIVALRRHTLGVLDKELEKVRAQHGCTGAAAEVEFAMRRMVKALLHVPAVRARELAASGQQDEYVRGLEAVYGITVDKASDGHAAGAHTADGNTNDNTEPFKAHGAAPGEAGAGETGIGESGRSRSA</sequence>
<dbReference type="NCBIfam" id="TIGR01035">
    <property type="entry name" value="hemA"/>
    <property type="match status" value="1"/>
</dbReference>
<feature type="domain" description="Tetrapyrrole biosynthesis glutamyl-tRNA reductase dimerisation" evidence="11">
    <location>
        <begin position="317"/>
        <end position="413"/>
    </location>
</feature>
<evidence type="ECO:0000256" key="5">
    <source>
        <dbReference type="ARBA" id="ARBA00023002"/>
    </source>
</evidence>